<gene>
    <name evidence="2" type="ORF">FCL42_20220</name>
</gene>
<evidence type="ECO:0000313" key="3">
    <source>
        <dbReference type="Proteomes" id="UP000305675"/>
    </source>
</evidence>
<feature type="chain" id="PRO_5020975147" description="GlyGly-CTERM sorting domain-containing protein" evidence="1">
    <location>
        <begin position="28"/>
        <end position="256"/>
    </location>
</feature>
<comment type="caution">
    <text evidence="2">The sequence shown here is derived from an EMBL/GenBank/DDBJ whole genome shotgun (WGS) entry which is preliminary data.</text>
</comment>
<evidence type="ECO:0008006" key="4">
    <source>
        <dbReference type="Google" id="ProtNLM"/>
    </source>
</evidence>
<dbReference type="OrthoDB" id="6322244at2"/>
<dbReference type="RefSeq" id="WP_136865247.1">
    <property type="nucleotide sequence ID" value="NZ_SWCJ01000025.1"/>
</dbReference>
<reference evidence="2 3" key="1">
    <citation type="submission" date="2019-04" db="EMBL/GenBank/DDBJ databases">
        <authorList>
            <person name="Hwang J.C."/>
        </authorList>
    </citation>
    <scope>NUCLEOTIDE SEQUENCE [LARGE SCALE GENOMIC DNA]</scope>
    <source>
        <strain evidence="2 3">IMCC35002</strain>
    </source>
</reference>
<organism evidence="2 3">
    <name type="scientific">Ferrimonas aestuarii</name>
    <dbReference type="NCBI Taxonomy" id="2569539"/>
    <lineage>
        <taxon>Bacteria</taxon>
        <taxon>Pseudomonadati</taxon>
        <taxon>Pseudomonadota</taxon>
        <taxon>Gammaproteobacteria</taxon>
        <taxon>Alteromonadales</taxon>
        <taxon>Ferrimonadaceae</taxon>
        <taxon>Ferrimonas</taxon>
    </lineage>
</organism>
<evidence type="ECO:0000313" key="2">
    <source>
        <dbReference type="EMBL" id="TKB49674.1"/>
    </source>
</evidence>
<feature type="signal peptide" evidence="1">
    <location>
        <begin position="1"/>
        <end position="27"/>
    </location>
</feature>
<dbReference type="Proteomes" id="UP000305675">
    <property type="component" value="Unassembled WGS sequence"/>
</dbReference>
<keyword evidence="3" id="KW-1185">Reference proteome</keyword>
<name>A0A4U1BF07_9GAMM</name>
<evidence type="ECO:0000256" key="1">
    <source>
        <dbReference type="SAM" id="SignalP"/>
    </source>
</evidence>
<dbReference type="AlphaFoldDB" id="A0A4U1BF07"/>
<protein>
    <recommendedName>
        <fullName evidence="4">GlyGly-CTERM sorting domain-containing protein</fullName>
    </recommendedName>
</protein>
<keyword evidence="1" id="KW-0732">Signal</keyword>
<dbReference type="NCBIfam" id="NF038116">
    <property type="entry name" value="Sden1266_dom"/>
    <property type="match status" value="1"/>
</dbReference>
<sequence>MTYATTTFFKPALSLALLLAASHMAVAETAQIKHKSIGGVAQSLGERQQALAELKLQPLTSPSMTQTRQQRITSRQKQLNPTSGQAAIAHSFYNEFSFFDVGSFLFDDLDYDGFYHSFSVSFDADVYNPNGAAVADVYAELYLSRNGGPWEHYYSTDIFTLYGSTTEDRFEVLTSLEQGYGTDHYDVLIDLYEVGYSDIVATISSFDSNSLYALPLESYDYDDPGYEEHHHHSGSLPLWGLLAILGLVGYRRKSRS</sequence>
<accession>A0A4U1BF07</accession>
<dbReference type="EMBL" id="SWCJ01000025">
    <property type="protein sequence ID" value="TKB49674.1"/>
    <property type="molecule type" value="Genomic_DNA"/>
</dbReference>
<proteinExistence type="predicted"/>